<name>H1LIC9_9LACO</name>
<protein>
    <recommendedName>
        <fullName evidence="3">Alcohol dehydrogenase-like C-terminal domain-containing protein</fullName>
    </recommendedName>
</protein>
<gene>
    <name evidence="1" type="ORF">HMPREF9104_02370</name>
</gene>
<dbReference type="Pfam" id="PF13602">
    <property type="entry name" value="ADH_zinc_N_2"/>
    <property type="match status" value="1"/>
</dbReference>
<dbReference type="EMBL" id="AGRJ01000203">
    <property type="protein sequence ID" value="EHO49882.1"/>
    <property type="molecule type" value="Genomic_DNA"/>
</dbReference>
<dbReference type="PATRIC" id="fig|797516.3.peg.2122"/>
<dbReference type="Proteomes" id="UP000005025">
    <property type="component" value="Unassembled WGS sequence"/>
</dbReference>
<comment type="caution">
    <text evidence="1">The sequence shown here is derived from an EMBL/GenBank/DDBJ whole genome shotgun (WGS) entry which is preliminary data.</text>
</comment>
<accession>H1LIC9</accession>
<reference evidence="1 2" key="1">
    <citation type="submission" date="2011-09" db="EMBL/GenBank/DDBJ databases">
        <authorList>
            <person name="Weinstock G."/>
            <person name="Sodergren E."/>
            <person name="Clifton S."/>
            <person name="Fulton L."/>
            <person name="Fulton B."/>
            <person name="Courtney L."/>
            <person name="Fronick C."/>
            <person name="Harrison M."/>
            <person name="Strong C."/>
            <person name="Farmer C."/>
            <person name="Delahaunty K."/>
            <person name="Markovic C."/>
            <person name="Hall O."/>
            <person name="Minx P."/>
            <person name="Tomlinson C."/>
            <person name="Mitreva M."/>
            <person name="Hou S."/>
            <person name="Chen J."/>
            <person name="Wollam A."/>
            <person name="Pepin K.H."/>
            <person name="Johnson M."/>
            <person name="Bhonagiri V."/>
            <person name="Zhang X."/>
            <person name="Suruliraj S."/>
            <person name="Warren W."/>
            <person name="Chinwalla A."/>
            <person name="Mardis E.R."/>
            <person name="Wilson R.K."/>
        </authorList>
    </citation>
    <scope>NUCLEOTIDE SEQUENCE [LARGE SCALE GENOMIC DNA]</scope>
    <source>
        <strain evidence="1 2">F0435</strain>
    </source>
</reference>
<organism evidence="1 2">
    <name type="scientific">Lentilactobacillus kisonensis F0435</name>
    <dbReference type="NCBI Taxonomy" id="797516"/>
    <lineage>
        <taxon>Bacteria</taxon>
        <taxon>Bacillati</taxon>
        <taxon>Bacillota</taxon>
        <taxon>Bacilli</taxon>
        <taxon>Lactobacillales</taxon>
        <taxon>Lactobacillaceae</taxon>
        <taxon>Lentilactobacillus</taxon>
    </lineage>
</organism>
<dbReference type="Gene3D" id="3.90.180.10">
    <property type="entry name" value="Medium-chain alcohol dehydrogenases, catalytic domain"/>
    <property type="match status" value="1"/>
</dbReference>
<evidence type="ECO:0000313" key="1">
    <source>
        <dbReference type="EMBL" id="EHO49882.1"/>
    </source>
</evidence>
<dbReference type="STRING" id="797516.HMPREF9104_02370"/>
<proteinExistence type="predicted"/>
<dbReference type="AlphaFoldDB" id="H1LIC9"/>
<evidence type="ECO:0000313" key="2">
    <source>
        <dbReference type="Proteomes" id="UP000005025"/>
    </source>
</evidence>
<sequence length="58" mass="6530">MKPSGRQLTELTSLIEQTKLRPVIDRTFSLAEIQAAFKYSQSHRAKGKIIIKIDDSVA</sequence>
<dbReference type="Gene3D" id="3.40.50.720">
    <property type="entry name" value="NAD(P)-binding Rossmann-like Domain"/>
    <property type="match status" value="1"/>
</dbReference>
<evidence type="ECO:0008006" key="3">
    <source>
        <dbReference type="Google" id="ProtNLM"/>
    </source>
</evidence>
<dbReference type="HOGENOM" id="CLU_210064_0_0_9"/>